<comment type="caution">
    <text evidence="6">The sequence shown here is derived from an EMBL/GenBank/DDBJ whole genome shotgun (WGS) entry which is preliminary data.</text>
</comment>
<evidence type="ECO:0000256" key="1">
    <source>
        <dbReference type="ARBA" id="ARBA00001974"/>
    </source>
</evidence>
<dbReference type="eggNOG" id="COG1053">
    <property type="taxonomic scope" value="Bacteria"/>
</dbReference>
<organism evidence="6 7">
    <name type="scientific">Magnetospirillum fulvum MGU-K5</name>
    <dbReference type="NCBI Taxonomy" id="1316936"/>
    <lineage>
        <taxon>Bacteria</taxon>
        <taxon>Pseudomonadati</taxon>
        <taxon>Pseudomonadota</taxon>
        <taxon>Alphaproteobacteria</taxon>
        <taxon>Rhodospirillales</taxon>
        <taxon>Rhodospirillaceae</taxon>
        <taxon>Magnetospirillum</taxon>
    </lineage>
</organism>
<dbReference type="InterPro" id="IPR003953">
    <property type="entry name" value="FAD-dep_OxRdtase_2_FAD-bd"/>
</dbReference>
<dbReference type="STRING" id="1316936.K678_03981"/>
<gene>
    <name evidence="6" type="ORF">K678_03981</name>
</gene>
<dbReference type="InterPro" id="IPR036188">
    <property type="entry name" value="FAD/NAD-bd_sf"/>
</dbReference>
<evidence type="ECO:0000256" key="3">
    <source>
        <dbReference type="ARBA" id="ARBA00022827"/>
    </source>
</evidence>
<dbReference type="RefSeq" id="WP_021131171.1">
    <property type="nucleotide sequence ID" value="NZ_AQPH01000009.1"/>
</dbReference>
<evidence type="ECO:0000313" key="7">
    <source>
        <dbReference type="Proteomes" id="UP000015350"/>
    </source>
</evidence>
<keyword evidence="3" id="KW-0274">FAD</keyword>
<evidence type="ECO:0000256" key="2">
    <source>
        <dbReference type="ARBA" id="ARBA00022630"/>
    </source>
</evidence>
<reference evidence="6 7" key="1">
    <citation type="submission" date="2013-04" db="EMBL/GenBank/DDBJ databases">
        <authorList>
            <person name="Kuznetsov B."/>
            <person name="Ivanovsky R."/>
        </authorList>
    </citation>
    <scope>NUCLEOTIDE SEQUENCE [LARGE SCALE GENOMIC DNA]</scope>
    <source>
        <strain evidence="6 7">MGU-K5</strain>
    </source>
</reference>
<keyword evidence="4" id="KW-0560">Oxidoreductase</keyword>
<proteinExistence type="predicted"/>
<dbReference type="PANTHER" id="PTHR43400:SF7">
    <property type="entry name" value="FAD-DEPENDENT OXIDOREDUCTASE 2 FAD BINDING DOMAIN-CONTAINING PROTEIN"/>
    <property type="match status" value="1"/>
</dbReference>
<evidence type="ECO:0000259" key="5">
    <source>
        <dbReference type="Pfam" id="PF00890"/>
    </source>
</evidence>
<dbReference type="EMBL" id="AQPH01000009">
    <property type="protein sequence ID" value="EPY02735.1"/>
    <property type="molecule type" value="Genomic_DNA"/>
</dbReference>
<dbReference type="Pfam" id="PF00890">
    <property type="entry name" value="FAD_binding_2"/>
    <property type="match status" value="1"/>
</dbReference>
<protein>
    <submittedName>
        <fullName evidence="6">Tricarballylate dehydrogenase</fullName>
    </submittedName>
</protein>
<dbReference type="Gene3D" id="3.50.50.60">
    <property type="entry name" value="FAD/NAD(P)-binding domain"/>
    <property type="match status" value="1"/>
</dbReference>
<dbReference type="SUPFAM" id="SSF56425">
    <property type="entry name" value="Succinate dehydrogenase/fumarate reductase flavoprotein, catalytic domain"/>
    <property type="match status" value="1"/>
</dbReference>
<dbReference type="PANTHER" id="PTHR43400">
    <property type="entry name" value="FUMARATE REDUCTASE"/>
    <property type="match status" value="1"/>
</dbReference>
<dbReference type="SUPFAM" id="SSF51905">
    <property type="entry name" value="FAD/NAD(P)-binding domain"/>
    <property type="match status" value="1"/>
</dbReference>
<name>S9TWF2_MAGFU</name>
<dbReference type="GO" id="GO:0016491">
    <property type="term" value="F:oxidoreductase activity"/>
    <property type="evidence" value="ECO:0007669"/>
    <property type="project" value="UniProtKB-KW"/>
</dbReference>
<accession>S9TWF2</accession>
<dbReference type="NCBIfam" id="NF006130">
    <property type="entry name" value="PRK08274.1"/>
    <property type="match status" value="1"/>
</dbReference>
<dbReference type="InterPro" id="IPR012831">
    <property type="entry name" value="CobZ"/>
</dbReference>
<dbReference type="NCBIfam" id="TIGR02485">
    <property type="entry name" value="CobZ_N-term"/>
    <property type="match status" value="1"/>
</dbReference>
<evidence type="ECO:0000256" key="4">
    <source>
        <dbReference type="ARBA" id="ARBA00023002"/>
    </source>
</evidence>
<dbReference type="AlphaFoldDB" id="S9TWF2"/>
<sequence>MSSPPPALPPDQPDCDVAIVGGGTAALCAALAARRKGASVMLLDQAPPDQRGGNTRHSRNLRIMHGAPSPLFPGSYDEADFAADLTKAAEGAENEALAQVLIRQSATIPGWLAAEGVVFQTIACGGLPWSRKTAFFLGGGKAMINTLYATATRLGIAIHHHSHVTGLTPDGLVTMCDEADKARTIRAKAVVVASGGYQANPVWLAEQWGDDAAALVVRGTPFAAGEPLRALFDLGAARVGTPGACHLVAVDGRLTEADGGIVTRVDGLAQGIAIDRDGRRFEDETAITGPTRYAQWGRRVAALPGAIAHAVWDEDGIERTPPAILEPIRADSLEALAELLDMPLATLAVTAADSGRVSRAPFFTVPIRPGITFTCYGVKIDDHARVLTDDGQPLGCLYAAGMIMAPNVIGTGYLAGAALTIGAVFGRIAGEEAADHALG</sequence>
<dbReference type="OrthoDB" id="3178130at2"/>
<feature type="domain" description="FAD-dependent oxidoreductase 2 FAD-binding" evidence="5">
    <location>
        <begin position="16"/>
        <end position="417"/>
    </location>
</feature>
<keyword evidence="2" id="KW-0285">Flavoprotein</keyword>
<comment type="cofactor">
    <cofactor evidence="1">
        <name>FAD</name>
        <dbReference type="ChEBI" id="CHEBI:57692"/>
    </cofactor>
</comment>
<dbReference type="Gene3D" id="3.90.700.10">
    <property type="entry name" value="Succinate dehydrogenase/fumarate reductase flavoprotein, catalytic domain"/>
    <property type="match status" value="1"/>
</dbReference>
<dbReference type="InterPro" id="IPR050315">
    <property type="entry name" value="FAD-oxidoreductase_2"/>
</dbReference>
<dbReference type="InterPro" id="IPR027477">
    <property type="entry name" value="Succ_DH/fumarate_Rdtase_cat_sf"/>
</dbReference>
<dbReference type="Proteomes" id="UP000015350">
    <property type="component" value="Unassembled WGS sequence"/>
</dbReference>
<dbReference type="PATRIC" id="fig|1316936.3.peg.798"/>
<evidence type="ECO:0000313" key="6">
    <source>
        <dbReference type="EMBL" id="EPY02735.1"/>
    </source>
</evidence>